<dbReference type="OrthoDB" id="3070403at2759"/>
<keyword evidence="2" id="KW-1185">Reference proteome</keyword>
<dbReference type="Proteomes" id="UP000799118">
    <property type="component" value="Unassembled WGS sequence"/>
</dbReference>
<sequence length="140" mass="15941">MGDSDELPADIQTKLLWLRTLTNNLPSTLPTLQHGERPKYPFHNFQPDGMFLQWMEDEVGAINEMLKNVFGWKSWTTGDGIITIEEHGKKGIGLVADVLEGQPTTLEHWYTKWLQLSFLLTVIQMRCALGSNQNFALNPN</sequence>
<proteinExistence type="predicted"/>
<gene>
    <name evidence="1" type="ORF">BT96DRAFT_940059</name>
</gene>
<accession>A0A6A4HJ23</accession>
<dbReference type="AlphaFoldDB" id="A0A6A4HJ23"/>
<protein>
    <submittedName>
        <fullName evidence="1">Uncharacterized protein</fullName>
    </submittedName>
</protein>
<organism evidence="1 2">
    <name type="scientific">Gymnopus androsaceus JB14</name>
    <dbReference type="NCBI Taxonomy" id="1447944"/>
    <lineage>
        <taxon>Eukaryota</taxon>
        <taxon>Fungi</taxon>
        <taxon>Dikarya</taxon>
        <taxon>Basidiomycota</taxon>
        <taxon>Agaricomycotina</taxon>
        <taxon>Agaricomycetes</taxon>
        <taxon>Agaricomycetidae</taxon>
        <taxon>Agaricales</taxon>
        <taxon>Marasmiineae</taxon>
        <taxon>Omphalotaceae</taxon>
        <taxon>Gymnopus</taxon>
    </lineage>
</organism>
<evidence type="ECO:0000313" key="2">
    <source>
        <dbReference type="Proteomes" id="UP000799118"/>
    </source>
</evidence>
<dbReference type="EMBL" id="ML769481">
    <property type="protein sequence ID" value="KAE9398539.1"/>
    <property type="molecule type" value="Genomic_DNA"/>
</dbReference>
<name>A0A6A4HJ23_9AGAR</name>
<reference evidence="1" key="1">
    <citation type="journal article" date="2019" name="Environ. Microbiol.">
        <title>Fungal ecological strategies reflected in gene transcription - a case study of two litter decomposers.</title>
        <authorList>
            <person name="Barbi F."/>
            <person name="Kohler A."/>
            <person name="Barry K."/>
            <person name="Baskaran P."/>
            <person name="Daum C."/>
            <person name="Fauchery L."/>
            <person name="Ihrmark K."/>
            <person name="Kuo A."/>
            <person name="LaButti K."/>
            <person name="Lipzen A."/>
            <person name="Morin E."/>
            <person name="Grigoriev I.V."/>
            <person name="Henrissat B."/>
            <person name="Lindahl B."/>
            <person name="Martin F."/>
        </authorList>
    </citation>
    <scope>NUCLEOTIDE SEQUENCE</scope>
    <source>
        <strain evidence="1">JB14</strain>
    </source>
</reference>
<evidence type="ECO:0000313" key="1">
    <source>
        <dbReference type="EMBL" id="KAE9398539.1"/>
    </source>
</evidence>